<protein>
    <submittedName>
        <fullName evidence="4">Uncharacterized protein LOC108565142</fullName>
    </submittedName>
</protein>
<reference evidence="4" key="1">
    <citation type="submission" date="2025-08" db="UniProtKB">
        <authorList>
            <consortium name="RefSeq"/>
        </authorList>
    </citation>
    <scope>IDENTIFICATION</scope>
    <source>
        <tissue evidence="4">Whole Larva</tissue>
    </source>
</reference>
<evidence type="ECO:0000259" key="2">
    <source>
        <dbReference type="SMART" id="SM01349"/>
    </source>
</evidence>
<feature type="compositionally biased region" description="Basic residues" evidence="1">
    <location>
        <begin position="1177"/>
        <end position="1190"/>
    </location>
</feature>
<feature type="region of interest" description="Disordered" evidence="1">
    <location>
        <begin position="434"/>
        <end position="453"/>
    </location>
</feature>
<feature type="region of interest" description="Disordered" evidence="1">
    <location>
        <begin position="1"/>
        <end position="24"/>
    </location>
</feature>
<feature type="region of interest" description="Disordered" evidence="1">
    <location>
        <begin position="1375"/>
        <end position="1422"/>
    </location>
</feature>
<feature type="region of interest" description="Disordered" evidence="1">
    <location>
        <begin position="1132"/>
        <end position="1310"/>
    </location>
</feature>
<dbReference type="InterPro" id="IPR011989">
    <property type="entry name" value="ARM-like"/>
</dbReference>
<dbReference type="InterPro" id="IPR034085">
    <property type="entry name" value="TOG"/>
</dbReference>
<dbReference type="RefSeq" id="XP_017779920.1">
    <property type="nucleotide sequence ID" value="XM_017924431.1"/>
</dbReference>
<dbReference type="Pfam" id="PF12348">
    <property type="entry name" value="CLASP_N"/>
    <property type="match status" value="1"/>
</dbReference>
<feature type="compositionally biased region" description="Acidic residues" evidence="1">
    <location>
        <begin position="1401"/>
        <end position="1422"/>
    </location>
</feature>
<feature type="compositionally biased region" description="Polar residues" evidence="1">
    <location>
        <begin position="1375"/>
        <end position="1388"/>
    </location>
</feature>
<accession>A0ABM1MZC0</accession>
<dbReference type="PANTHER" id="PTHR21567">
    <property type="entry name" value="CLASP"/>
    <property type="match status" value="1"/>
</dbReference>
<feature type="compositionally biased region" description="Polar residues" evidence="1">
    <location>
        <begin position="360"/>
        <end position="370"/>
    </location>
</feature>
<evidence type="ECO:0000313" key="4">
    <source>
        <dbReference type="RefSeq" id="XP_017779920.1"/>
    </source>
</evidence>
<dbReference type="SUPFAM" id="SSF48371">
    <property type="entry name" value="ARM repeat"/>
    <property type="match status" value="2"/>
</dbReference>
<organism evidence="3 4">
    <name type="scientific">Nicrophorus vespilloides</name>
    <name type="common">Boreal carrion beetle</name>
    <dbReference type="NCBI Taxonomy" id="110193"/>
    <lineage>
        <taxon>Eukaryota</taxon>
        <taxon>Metazoa</taxon>
        <taxon>Ecdysozoa</taxon>
        <taxon>Arthropoda</taxon>
        <taxon>Hexapoda</taxon>
        <taxon>Insecta</taxon>
        <taxon>Pterygota</taxon>
        <taxon>Neoptera</taxon>
        <taxon>Endopterygota</taxon>
        <taxon>Coleoptera</taxon>
        <taxon>Polyphaga</taxon>
        <taxon>Staphyliniformia</taxon>
        <taxon>Silphidae</taxon>
        <taxon>Nicrophorinae</taxon>
        <taxon>Nicrophorus</taxon>
    </lineage>
</organism>
<proteinExistence type="predicted"/>
<dbReference type="InterPro" id="IPR024395">
    <property type="entry name" value="CLASP_N_dom"/>
</dbReference>
<feature type="compositionally biased region" description="Polar residues" evidence="1">
    <location>
        <begin position="1252"/>
        <end position="1277"/>
    </location>
</feature>
<dbReference type="Proteomes" id="UP000695000">
    <property type="component" value="Unplaced"/>
</dbReference>
<evidence type="ECO:0000256" key="1">
    <source>
        <dbReference type="SAM" id="MobiDB-lite"/>
    </source>
</evidence>
<dbReference type="InterPro" id="IPR016024">
    <property type="entry name" value="ARM-type_fold"/>
</dbReference>
<feature type="compositionally biased region" description="Basic and acidic residues" evidence="1">
    <location>
        <begin position="1212"/>
        <end position="1222"/>
    </location>
</feature>
<gene>
    <name evidence="4" type="primary">LOC108565142</name>
</gene>
<dbReference type="PANTHER" id="PTHR21567:SF87">
    <property type="entry name" value="CRESCERIN-LIKE PROTEIN CHE-12"/>
    <property type="match status" value="1"/>
</dbReference>
<feature type="region of interest" description="Disordered" evidence="1">
    <location>
        <begin position="1065"/>
        <end position="1111"/>
    </location>
</feature>
<dbReference type="Gene3D" id="1.25.10.10">
    <property type="entry name" value="Leucine-rich Repeat Variant"/>
    <property type="match status" value="3"/>
</dbReference>
<dbReference type="SMART" id="SM01349">
    <property type="entry name" value="TOG"/>
    <property type="match status" value="2"/>
</dbReference>
<feature type="compositionally biased region" description="Polar residues" evidence="1">
    <location>
        <begin position="1225"/>
        <end position="1236"/>
    </location>
</feature>
<sequence length="1694" mass="190693">MTYSEHSYVSTSTASMEDESKESGREGTSLAAVWEHIVKTKSLPDGLNLDDFFRTIHERLRNPEWEVRQHSLRLLADTIPLIPANQLEYYVSSVLNSLIANLGHLGPAVRKGAIDSLRAYIKCTQNPDEVIVNLIDTGVDRSQENRVQNNVVLGIIISIPYILNNKLKDDTLLYTIHKLLDKIVKVVHQETVVKSLLRIKEVVGKDFFDFALTSHPSYNSLKDFEMLCEVYDLRGFKFTKRKDSEELRVFNYDEDKVILETEIKLDSGSAITMKIHEEKIDEDNCATFQVLPDDEEPVRRTPRRVRFGGEIVKLRTPDSDSNLQSDSEVIRSDGDSTVQIEYIEKEIKTTKSLIPVPIKQTRSAPSSPARTNLKKSKVFRSSPNIQSPKVYTRSRIPIKQGRTVETQIQIRIHENPKKKCESESLRRRNLEKMGAVRTRRNSREDEFSPTPIHHEIQVLHNLTRSPSPSRGKPVNKFEEDFKKRDLKVDNVTVNSENEAVNSFITFPTDVSKTCEEEKRSKKPALPKEPKAQNIVIIEDSVAAPIEDNYLKVPAAKSKAKAVDEFKSFHVCQAKNESPILNKDGGDCLTCSSSGSDADAWSKSTSVEGTILEDLQNTDDLRSRLRALERLNRISKTPEGLEVLEGKLAVLLGILFTAEQQPLLQNAAEQIFDTIFSNVNQQILQQRLHQICLSLSRLGSPNGIRLAILLMKRIPPGLLVDQLLTDAISGAKSSKVREGALQILMTISRIYPSTEINIPKATTVSVLALKDKKRKVRQAALETLATLAQISSTKDVLTIADQMAQTDKENEEISKILRIRLSRKQLPTVHMNGVVRYSTPQSDCEIHWLCHGSNGFNNLDESGKSRRRFYSAQNTEKLTNWRRDKISSATYNTKESSESESNSDHQRFVNVDRFINVSPSDNWKQDLKLKRLQFSESKQETECLTSSRDTENCGWTEGEKPSFWINGVENGESIERKNTSEETDSVSSGSNQKVNYWRINKRHHSTLDEGDSDWSQSIKEDPLARTSTTQVWAIDPSVFGTAEKVSTTNGTLHQMLIVNGNATKKTASTNTTAQSYREGATNTSPIFKRRPRGRSFSPPEPQTTTSRFNGVMRWQSAESEDYEQIRKSYSSDHLTARRAIQRDTESASSSSSSMRQPGNWYGDFRSGIPVPVAEDRKFRIRHRKTQHRHKGPMTIPYRYIVKSPSPLSTPEKIIARPEQDNILDRQPQSSGSESSGYFTPPPEPEIEERAVTPLSSPKESTPVISLQSTPSKDNSSDITPIPSPIESPKRDVTPTPSPKHHFPSQPATPKRIFKRHATSTSLDELASTIKPNPLSAMSSFDAVDFTHITFSEHRELSKSEVDIIISTQVIRKTTNSAPSLNEIPKTSQEPEPVLLPGSIPDPDPEPEPQLEQEPEVIPEPEPEPEIQEVIVQQPKPRSLATVSAKKSLSYRRKCKSTNVNVVSDHVCPFAKPKEALNEVISQLESTEWETTMKGLQDFVRLIKFHKELVENNMHNLCVLLSRHIRNLRSQVARSACLVTSELFSMSRRPVELELDELASALLHRTADTNKFLRTDANAALDNMIANLSIPKVVNVISHRGCNHQNAVVRCASARLLCHIVSKLGAEKIFQLPRDTRDKILLAGANLLMEGSLETRKHSKMLLGQLSGHSQFQKALTEAVPSSVLRHIDKTLRTIM</sequence>
<feature type="domain" description="TOG" evidence="2">
    <location>
        <begin position="1460"/>
        <end position="1694"/>
    </location>
</feature>
<feature type="compositionally biased region" description="Polar residues" evidence="1">
    <location>
        <begin position="1"/>
        <end position="15"/>
    </location>
</feature>
<evidence type="ECO:0000313" key="3">
    <source>
        <dbReference type="Proteomes" id="UP000695000"/>
    </source>
</evidence>
<name>A0ABM1MZC0_NICVS</name>
<feature type="domain" description="TOG" evidence="2">
    <location>
        <begin position="592"/>
        <end position="821"/>
    </location>
</feature>
<feature type="compositionally biased region" description="Basic and acidic residues" evidence="1">
    <location>
        <begin position="441"/>
        <end position="453"/>
    </location>
</feature>
<dbReference type="GeneID" id="108565142"/>
<feature type="region of interest" description="Disordered" evidence="1">
    <location>
        <begin position="360"/>
        <end position="381"/>
    </location>
</feature>
<keyword evidence="3" id="KW-1185">Reference proteome</keyword>